<evidence type="ECO:0000256" key="5">
    <source>
        <dbReference type="SAM" id="MobiDB-lite"/>
    </source>
</evidence>
<evidence type="ECO:0000256" key="3">
    <source>
        <dbReference type="ARBA" id="ARBA00023004"/>
    </source>
</evidence>
<keyword evidence="1" id="KW-0001">2Fe-2S</keyword>
<dbReference type="Pfam" id="PF00355">
    <property type="entry name" value="Rieske"/>
    <property type="match status" value="1"/>
</dbReference>
<dbReference type="RefSeq" id="WP_166692549.1">
    <property type="nucleotide sequence ID" value="NZ_WAEL01000005.1"/>
</dbReference>
<feature type="region of interest" description="Disordered" evidence="5">
    <location>
        <begin position="1"/>
        <end position="22"/>
    </location>
</feature>
<organism evidence="7 8">
    <name type="scientific">Fibrivirga algicola</name>
    <dbReference type="NCBI Taxonomy" id="2950420"/>
    <lineage>
        <taxon>Bacteria</taxon>
        <taxon>Pseudomonadati</taxon>
        <taxon>Bacteroidota</taxon>
        <taxon>Cytophagia</taxon>
        <taxon>Cytophagales</taxon>
        <taxon>Spirosomataceae</taxon>
        <taxon>Fibrivirga</taxon>
    </lineage>
</organism>
<evidence type="ECO:0000313" key="8">
    <source>
        <dbReference type="Proteomes" id="UP000606008"/>
    </source>
</evidence>
<dbReference type="InterPro" id="IPR036922">
    <property type="entry name" value="Rieske_2Fe-2S_sf"/>
</dbReference>
<keyword evidence="3" id="KW-0408">Iron</keyword>
<dbReference type="InterPro" id="IPR017941">
    <property type="entry name" value="Rieske_2Fe-2S"/>
</dbReference>
<dbReference type="CDD" id="cd03467">
    <property type="entry name" value="Rieske"/>
    <property type="match status" value="1"/>
</dbReference>
<dbReference type="SUPFAM" id="SSF50022">
    <property type="entry name" value="ISP domain"/>
    <property type="match status" value="1"/>
</dbReference>
<sequence length="190" mass="19202">MTTTPNNRPTPQPESETSLLQTQVSRGEFMRSLGMSSAALMAFYCMGTLSSCKGSTSDPAPVIITPGGTTGGGSSGVTGNASTSAGAINFTADLTNANFAGLKTPGNFVNVGDIIVFNAAGSYKALSRICTHQGGNLSYQASSNDLVCSLHQATYGIDGSTKTPPVGGGTTTAVKSYTVTVTGNSLQVKA</sequence>
<evidence type="ECO:0000256" key="2">
    <source>
        <dbReference type="ARBA" id="ARBA00022723"/>
    </source>
</evidence>
<keyword evidence="8" id="KW-1185">Reference proteome</keyword>
<keyword evidence="2" id="KW-0479">Metal-binding</keyword>
<accession>A0ABX0QGQ1</accession>
<gene>
    <name evidence="7" type="ORF">F7231_15555</name>
</gene>
<dbReference type="Proteomes" id="UP000606008">
    <property type="component" value="Unassembled WGS sequence"/>
</dbReference>
<reference evidence="8" key="2">
    <citation type="submission" date="2023-07" db="EMBL/GenBank/DDBJ databases">
        <authorList>
            <person name="Jung D.-H."/>
        </authorList>
    </citation>
    <scope>NUCLEOTIDE SEQUENCE [LARGE SCALE GENOMIC DNA]</scope>
    <source>
        <strain evidence="8">JA-25</strain>
    </source>
</reference>
<proteinExistence type="predicted"/>
<feature type="domain" description="Rieske" evidence="6">
    <location>
        <begin position="114"/>
        <end position="188"/>
    </location>
</feature>
<evidence type="ECO:0000313" key="7">
    <source>
        <dbReference type="EMBL" id="NID11590.1"/>
    </source>
</evidence>
<dbReference type="PROSITE" id="PS51296">
    <property type="entry name" value="RIESKE"/>
    <property type="match status" value="1"/>
</dbReference>
<evidence type="ECO:0000259" key="6">
    <source>
        <dbReference type="PROSITE" id="PS51296"/>
    </source>
</evidence>
<reference evidence="8" key="1">
    <citation type="submission" date="2019-09" db="EMBL/GenBank/DDBJ databases">
        <authorList>
            <person name="Jung D.-H."/>
        </authorList>
    </citation>
    <scope>NUCLEOTIDE SEQUENCE [LARGE SCALE GENOMIC DNA]</scope>
    <source>
        <strain evidence="8">JA-25</strain>
    </source>
</reference>
<evidence type="ECO:0000256" key="1">
    <source>
        <dbReference type="ARBA" id="ARBA00022714"/>
    </source>
</evidence>
<keyword evidence="4" id="KW-0411">Iron-sulfur</keyword>
<dbReference type="EMBL" id="WAEL01000005">
    <property type="protein sequence ID" value="NID11590.1"/>
    <property type="molecule type" value="Genomic_DNA"/>
</dbReference>
<evidence type="ECO:0000256" key="4">
    <source>
        <dbReference type="ARBA" id="ARBA00023014"/>
    </source>
</evidence>
<comment type="caution">
    <text evidence="7">The sequence shown here is derived from an EMBL/GenBank/DDBJ whole genome shotgun (WGS) entry which is preliminary data.</text>
</comment>
<name>A0ABX0QGQ1_9BACT</name>
<dbReference type="Gene3D" id="2.102.10.10">
    <property type="entry name" value="Rieske [2Fe-2S] iron-sulphur domain"/>
    <property type="match status" value="1"/>
</dbReference>
<protein>
    <submittedName>
        <fullName evidence="7">Rieske (2Fe-2S) protein</fullName>
    </submittedName>
</protein>